<organism evidence="1 2">
    <name type="scientific">Vaccinium darrowii</name>
    <dbReference type="NCBI Taxonomy" id="229202"/>
    <lineage>
        <taxon>Eukaryota</taxon>
        <taxon>Viridiplantae</taxon>
        <taxon>Streptophyta</taxon>
        <taxon>Embryophyta</taxon>
        <taxon>Tracheophyta</taxon>
        <taxon>Spermatophyta</taxon>
        <taxon>Magnoliopsida</taxon>
        <taxon>eudicotyledons</taxon>
        <taxon>Gunneridae</taxon>
        <taxon>Pentapetalae</taxon>
        <taxon>asterids</taxon>
        <taxon>Ericales</taxon>
        <taxon>Ericaceae</taxon>
        <taxon>Vaccinioideae</taxon>
        <taxon>Vaccinieae</taxon>
        <taxon>Vaccinium</taxon>
    </lineage>
</organism>
<accession>A0ACB7ZDJ9</accession>
<evidence type="ECO:0000313" key="2">
    <source>
        <dbReference type="Proteomes" id="UP000828048"/>
    </source>
</evidence>
<proteinExistence type="predicted"/>
<sequence>MEEEEQERGEISRKDLQYHEEGSSVDETLGIHHTEDVNTISVESNAVLRGVDSVTDVPDDDQFEQVSLKDQGGIGELTQSQSPDSIRHSSGGIEDGYELAAGKVTMDFDSPTAAGVHHDRHNSSPGPGRQPVSHIRQSSSSTSLDSALYLYGDGGQSPVGSPQKPRSKPAMPNVSPELLHLVDSAIMGKPDSLSKLKNVVSGVEHFGDGEESDGIAFLVVDSLLATMGGVESFEEDEDNNPPSVMLNSRAATVAGELIPWLPCVGDAEDLMSPRTRMVRGLLAILRACTRNRAMCSTAGLLGVLLQSAEKIFVEDVGSTEQVKWDGTPLCYCIQYLAGHSLSVTDLHRWFHAVTRTMTSKWAARLMLALEKAIGGKESRGPACTFEFDGESSGLLGPGESRWPFTNGYAIATWIYIESFADTLNTATAAAAIAAAAAAKSGKSSAMSAAAAASALAGEGTAHMPRLFSFLSADNQGMEAYFHAQFLVVEVGSGRGKKASLHFTHAFKPQCWYFVGLEHTCKQGLLGKAESELRLYIDGSLYESRPFDFPRITKPLAFCCIGTNPPPTIAGLQRRRRQCPLFAEMGPMYIFKEPIGPERMMRLASRGGDALPSFGNGAGLPWLATNEHVQSMAEESARLDAEIGGCIHLLYHPSLLTGRYCPDASPSGAAGTLRRPAEVLGQVHVAIRMRPAEALWALAYGGPMSLLPLAVSNVHGHNLEPQQGNLSLSLATTTLAAPIFRIIAMAIQHPGNNEELCRTRGPEVLSRILNYLLQTLSTLDVGKRDGVGDEELVVAIVSLCQSQKYNHALKVQLFSTLLLDLKIWSLCNYGLQKKLLSSLADMVFTESSVMRDANAIQMLLDGCRRCYWTIRETDSVNTFSLNEVTRPVGEVNALVDELLVVIELLVVAAPPSLAMDDLRCLLGFMVDCPQPNQVARVLHLLYRLVVQPNTLRAQKFAEAFISCGGIETLLVLLQREAKAGDTDNPDPSIEIDVSLSSQGSDIDNGSGVLQSSHGDDAVESLEEKELTSQEKELELHSFNHGGQSVGISTRTSIERTVSVSENPLLKNLGGISFSISADNARNNVYNVDKSDGIVVGIICLLGALVTSGHVKIGSIAPADVTGNLTVLHEAGGTMFDDKVSLLLFALQKAFQAAPNRLMTGNVYTALLGASINASATDDGLNFYDSGHRFEHLQLLLVLLRSLPYASRAYQSRALQDLLILACSHPENRSSLTTMDEWPEWILEILISNYEKGASKSPNSSSLGDIEDLIHNFLIIMLEYSMRLKDGWKDIEATIHCAEWLSMVGGSSTGDQRVRREESLPIFKRRLLGDLLDFAARELQVQTQIIAAAAAGVAAEGLAPKDAKAGAENAAQLSVALVENAIVILMLVEDHLRLQSKFYSTSHLPAGSVSPLSLVSIGGGSLETAGDRKSSSSDSAGLSLDVLASMADANGQISTTVMERLTAAAAAEPYESVSCAFVSYGSCAIDLAEGWKYRSRLWYGVGLPSKATVFGGGGSGWDSWKSSLEKDSNGNWIELPLIKKSVSMLQALLLDESGLGGGLGIGGGSGTGMGGMAALYQLLDSDQPFLCMLRMVLVSMREEDDGKDSMLMRNLNTEDVLSEGSHQHASNILSLNNDSRISTRKPRSALLWSVLSPVLNMPISESKRQRVLVASCVLYSEVWHAVGRDRTPLRKQYLEAILPPFVAVLRRWRPLLAGIHELATADGLNPLVVEDRALAADALPTEAALAMISPGWAAAFASPPAAMALAMIAAGAAGGETPTPATTTQLRRDSSLLERKTTRLHTFSSFQRPLEVPSKSSGLPKDKAAAKAAALAAARDLERNAKIGSGRGLSAVAMATSAQRRSQSDMERVRRWNVSEAMGIAWLECLQSVDSKSVYGKDFNALSYKFIAVLVGSLALARNMQRSEVDRRAQVDVIARHRLLTGIRSWRKLIHSLMEMKCLFGPFGDRLCNPERIFWKLDFMESSSRMRRCLRRNYRGSNHLGAAANYEDLTESKKDKENVISPSKASILAAEALSMEVVNEDEELEGRDSLECREGEEEQGGGIQTRLSEIAEQPFQASVESIDPPASSSQDLVENPLAVAPGYVPSELDERIVLELPASMVRPLRVLRGTFQITSRRFNFIVDNSESIATVDGLDNTYQSGVEEKDHSWLMSSLHQIYSRRYLLRRSALELFMVDRSNYFFDFGNTEGRRNAYRAIVHARPPHLNNIYLATQRPDQLLKRTQLMERWARWEISNFEYLMQLNTLAGRSYNDITQYPVFPWILSDYSSKTLDLASSSSYRDLSKPVGALDADRLKKFQERYSSFDDPVIPKFHYGSHYSSAGTVLYYLVRVEPFTTLSIQLQGGKFDHADRMFLDIGATWNGVLEDMSDVKELVPELFYLPEMLTNENSIDFGTTQLGEKLDSVSLPPWAENPVDFMHKHRMALESEHVSAHLHEWIDLIFGYKQRGKEAIAANNVFFYVTYEGTVDIDKISDPAQQQATQDQIAYFGQTPSQLLNVPHAKKMPLADVLHLQTIFRNPKEVKPYVIPSPERSNLPAAAIHASPDSVIIVDINAPAAHVAQHKWQPNTPDGHGMPFLFQHGKVSANSTGGAFMRMFKGPTGSGSEEWHFPQAVAFAASGIRSSAVVAITSDKEIITGGHVDNSVRLISSDGAKTIETARGHCAPVTCLSLSSDSNYLVTGSRDATVLIWRIHRASSSSHSSGAFETSTGSGTPTSNSTSSNTIANGLADKSRRRHIEGPIHVLRGHLGEIICCCVSSDLGIVVSCSNSSDILLHSIRRGRLIRRLVGVDAHAICLSSDGIIMAWNKSLHTLTTFTLNGRVIGQLQLPFSCRVSCMEVSVDGQSALIGLNSCSEYDGTSDNAGHLKSMDEDNVLDIRSPSVCFLDLHSLRVFHLLRLGEGQDITALALNKDNTNLLVSTDNNQLTIFTDPALSLKVVDHMLKLGWEGDGLSPLIK</sequence>
<protein>
    <submittedName>
        <fullName evidence="1">Uncharacterized protein</fullName>
    </submittedName>
</protein>
<comment type="caution">
    <text evidence="1">The sequence shown here is derived from an EMBL/GenBank/DDBJ whole genome shotgun (WGS) entry which is preliminary data.</text>
</comment>
<evidence type="ECO:0000313" key="1">
    <source>
        <dbReference type="EMBL" id="KAH7863839.1"/>
    </source>
</evidence>
<dbReference type="Proteomes" id="UP000828048">
    <property type="component" value="Chromosome 12"/>
</dbReference>
<reference evidence="1 2" key="1">
    <citation type="journal article" date="2021" name="Hortic Res">
        <title>High-quality reference genome and annotation aids understanding of berry development for evergreen blueberry (Vaccinium darrowii).</title>
        <authorList>
            <person name="Yu J."/>
            <person name="Hulse-Kemp A.M."/>
            <person name="Babiker E."/>
            <person name="Staton M."/>
        </authorList>
    </citation>
    <scope>NUCLEOTIDE SEQUENCE [LARGE SCALE GENOMIC DNA]</scope>
    <source>
        <strain evidence="2">cv. NJ 8807/NJ 8810</strain>
        <tissue evidence="1">Young leaf</tissue>
    </source>
</reference>
<gene>
    <name evidence="1" type="ORF">Vadar_022528</name>
</gene>
<dbReference type="EMBL" id="CM037162">
    <property type="protein sequence ID" value="KAH7863839.1"/>
    <property type="molecule type" value="Genomic_DNA"/>
</dbReference>
<name>A0ACB7ZDJ9_9ERIC</name>
<keyword evidence="2" id="KW-1185">Reference proteome</keyword>